<protein>
    <submittedName>
        <fullName evidence="3">Uncharacterized protein</fullName>
    </submittedName>
</protein>
<proteinExistence type="predicted"/>
<feature type="region of interest" description="Disordered" evidence="1">
    <location>
        <begin position="43"/>
        <end position="88"/>
    </location>
</feature>
<organism evidence="3 4">
    <name type="scientific">Actinomadura macrotermitis</name>
    <dbReference type="NCBI Taxonomy" id="2585200"/>
    <lineage>
        <taxon>Bacteria</taxon>
        <taxon>Bacillati</taxon>
        <taxon>Actinomycetota</taxon>
        <taxon>Actinomycetes</taxon>
        <taxon>Streptosporangiales</taxon>
        <taxon>Thermomonosporaceae</taxon>
        <taxon>Actinomadura</taxon>
    </lineage>
</organism>
<evidence type="ECO:0000256" key="2">
    <source>
        <dbReference type="SAM" id="Phobius"/>
    </source>
</evidence>
<feature type="region of interest" description="Disordered" evidence="1">
    <location>
        <begin position="226"/>
        <end position="397"/>
    </location>
</feature>
<keyword evidence="2" id="KW-0812">Transmembrane</keyword>
<feature type="compositionally biased region" description="Pro residues" evidence="1">
    <location>
        <begin position="340"/>
        <end position="371"/>
    </location>
</feature>
<feature type="transmembrane region" description="Helical" evidence="2">
    <location>
        <begin position="417"/>
        <end position="441"/>
    </location>
</feature>
<accession>A0A7K0BXF1</accession>
<dbReference type="EMBL" id="WEGH01000002">
    <property type="protein sequence ID" value="MQY05532.1"/>
    <property type="molecule type" value="Genomic_DNA"/>
</dbReference>
<comment type="caution">
    <text evidence="3">The sequence shown here is derived from an EMBL/GenBank/DDBJ whole genome shotgun (WGS) entry which is preliminary data.</text>
</comment>
<evidence type="ECO:0000256" key="1">
    <source>
        <dbReference type="SAM" id="MobiDB-lite"/>
    </source>
</evidence>
<feature type="compositionally biased region" description="Basic and acidic residues" evidence="1">
    <location>
        <begin position="68"/>
        <end position="88"/>
    </location>
</feature>
<sequence length="466" mass="47609">MPTVGRARRGETAWRRWGAAVLGGTLAVQPMLLASAYAAGKVGPAAPGPAASARPDRSPGRPLAPQVTHRDASRGDVPRGELRRGELPRGDLHRAAVRLAATIAYAGRRTGGGDEVVTYDVGVRPAGGVARSARLLLMAARPLTWDFAPADCAAQNDDMPLHCDLGDLRGTRRLRVSLRVPGDRRISDTAGISDTGRARKVARGRQAPCVTIVAKADNVPQESVAGATLPVVGPPPGRPPAEQPAAEKPKGPPGGKAKSPAAQPKTAAGDPAVPETLPKAPAMPPKAPVAMPKSSAAEPGTPPARPPSAKADAPAVRPRQEAGKHTAKAPAAPPVASTPRPVPVPPPAGTAPPLPEPPPLPTSAPPLPPMDAPSTSPGGAAVRPPLTALPPAPPAARGDQMTLISPSGTDAGGGTDWAVVLSITIAAEVALLWFAACLGLWRRRMALARTRTAASGRGSRPRARRR</sequence>
<feature type="compositionally biased region" description="Pro residues" evidence="1">
    <location>
        <begin position="232"/>
        <end position="242"/>
    </location>
</feature>
<feature type="compositionally biased region" description="Low complexity" evidence="1">
    <location>
        <begin position="372"/>
        <end position="386"/>
    </location>
</feature>
<evidence type="ECO:0000313" key="3">
    <source>
        <dbReference type="EMBL" id="MQY05532.1"/>
    </source>
</evidence>
<gene>
    <name evidence="3" type="ORF">ACRB68_36080</name>
</gene>
<dbReference type="Proteomes" id="UP000487268">
    <property type="component" value="Unassembled WGS sequence"/>
</dbReference>
<keyword evidence="4" id="KW-1185">Reference proteome</keyword>
<feature type="compositionally biased region" description="Low complexity" evidence="1">
    <location>
        <begin position="288"/>
        <end position="297"/>
    </location>
</feature>
<reference evidence="3 4" key="1">
    <citation type="submission" date="2019-10" db="EMBL/GenBank/DDBJ databases">
        <title>Actinomadura rubteroloni sp. nov. and Actinomadura macrotermitis sp. nov., isolated from the gut of fungus growing-termite Macrotermes natalensis.</title>
        <authorList>
            <person name="Benndorf R."/>
            <person name="Martin K."/>
            <person name="Kuefner M."/>
            <person name="De Beer W."/>
            <person name="Kaster A.-K."/>
            <person name="Vollmers J."/>
            <person name="Poulsen M."/>
            <person name="Beemelmanns C."/>
        </authorList>
    </citation>
    <scope>NUCLEOTIDE SEQUENCE [LARGE SCALE GENOMIC DNA]</scope>
    <source>
        <strain evidence="3 4">RB68</strain>
    </source>
</reference>
<name>A0A7K0BXF1_9ACTN</name>
<evidence type="ECO:0000313" key="4">
    <source>
        <dbReference type="Proteomes" id="UP000487268"/>
    </source>
</evidence>
<keyword evidence="2" id="KW-1133">Transmembrane helix</keyword>
<feature type="compositionally biased region" description="Low complexity" evidence="1">
    <location>
        <begin position="255"/>
        <end position="265"/>
    </location>
</feature>
<dbReference type="AlphaFoldDB" id="A0A7K0BXF1"/>
<keyword evidence="2" id="KW-0472">Membrane</keyword>
<feature type="compositionally biased region" description="Low complexity" evidence="1">
    <location>
        <begin position="43"/>
        <end position="53"/>
    </location>
</feature>